<feature type="non-terminal residue" evidence="2">
    <location>
        <position position="68"/>
    </location>
</feature>
<evidence type="ECO:0000256" key="1">
    <source>
        <dbReference type="SAM" id="Phobius"/>
    </source>
</evidence>
<gene>
    <name evidence="2" type="primary">MFSD1_1</name>
    <name evidence="2" type="ORF">P7K49_026457</name>
</gene>
<keyword evidence="1" id="KW-1133">Transmembrane helix</keyword>
<name>A0ABQ9UDH8_SAGOE</name>
<protein>
    <submittedName>
        <fullName evidence="2">Major facilitator super domain-containing protein 1</fullName>
    </submittedName>
</protein>
<keyword evidence="3" id="KW-1185">Reference proteome</keyword>
<reference evidence="2 3" key="1">
    <citation type="submission" date="2023-05" db="EMBL/GenBank/DDBJ databases">
        <title>B98-5 Cell Line De Novo Hybrid Assembly: An Optical Mapping Approach.</title>
        <authorList>
            <person name="Kananen K."/>
            <person name="Auerbach J.A."/>
            <person name="Kautto E."/>
            <person name="Blachly J.S."/>
        </authorList>
    </citation>
    <scope>NUCLEOTIDE SEQUENCE [LARGE SCALE GENOMIC DNA]</scope>
    <source>
        <strain evidence="2">B95-8</strain>
        <tissue evidence="2">Cell line</tissue>
    </source>
</reference>
<accession>A0ABQ9UDH8</accession>
<comment type="caution">
    <text evidence="2">The sequence shown here is derived from an EMBL/GenBank/DDBJ whole genome shotgun (WGS) entry which is preliminary data.</text>
</comment>
<proteinExistence type="predicted"/>
<evidence type="ECO:0000313" key="3">
    <source>
        <dbReference type="Proteomes" id="UP001266305"/>
    </source>
</evidence>
<organism evidence="2 3">
    <name type="scientific">Saguinus oedipus</name>
    <name type="common">Cotton-top tamarin</name>
    <name type="synonym">Oedipomidas oedipus</name>
    <dbReference type="NCBI Taxonomy" id="9490"/>
    <lineage>
        <taxon>Eukaryota</taxon>
        <taxon>Metazoa</taxon>
        <taxon>Chordata</taxon>
        <taxon>Craniata</taxon>
        <taxon>Vertebrata</taxon>
        <taxon>Euteleostomi</taxon>
        <taxon>Mammalia</taxon>
        <taxon>Eutheria</taxon>
        <taxon>Euarchontoglires</taxon>
        <taxon>Primates</taxon>
        <taxon>Haplorrhini</taxon>
        <taxon>Platyrrhini</taxon>
        <taxon>Cebidae</taxon>
        <taxon>Callitrichinae</taxon>
        <taxon>Saguinus</taxon>
    </lineage>
</organism>
<dbReference type="Proteomes" id="UP001266305">
    <property type="component" value="Unassembled WGS sequence"/>
</dbReference>
<dbReference type="EMBL" id="JASSZA010000013">
    <property type="protein sequence ID" value="KAK2095041.1"/>
    <property type="molecule type" value="Genomic_DNA"/>
</dbReference>
<sequence>MEEEDEEDWALLVGGPDEANRGALAAPGVVLALCDPSCLAHWLLVLLLVCFLGFGSYFCYDPCCPSDP</sequence>
<feature type="transmembrane region" description="Helical" evidence="1">
    <location>
        <begin position="39"/>
        <end position="60"/>
    </location>
</feature>
<keyword evidence="1" id="KW-0472">Membrane</keyword>
<keyword evidence="1" id="KW-0812">Transmembrane</keyword>
<evidence type="ECO:0000313" key="2">
    <source>
        <dbReference type="EMBL" id="KAK2095041.1"/>
    </source>
</evidence>